<evidence type="ECO:0000313" key="2">
    <source>
        <dbReference type="Proteomes" id="UP001634394"/>
    </source>
</evidence>
<keyword evidence="2" id="KW-1185">Reference proteome</keyword>
<gene>
    <name evidence="1" type="ORF">ACJMK2_023573</name>
</gene>
<organism evidence="1 2">
    <name type="scientific">Sinanodonta woodiana</name>
    <name type="common">Chinese pond mussel</name>
    <name type="synonym">Anodonta woodiana</name>
    <dbReference type="NCBI Taxonomy" id="1069815"/>
    <lineage>
        <taxon>Eukaryota</taxon>
        <taxon>Metazoa</taxon>
        <taxon>Spiralia</taxon>
        <taxon>Lophotrochozoa</taxon>
        <taxon>Mollusca</taxon>
        <taxon>Bivalvia</taxon>
        <taxon>Autobranchia</taxon>
        <taxon>Heteroconchia</taxon>
        <taxon>Palaeoheterodonta</taxon>
        <taxon>Unionida</taxon>
        <taxon>Unionoidea</taxon>
        <taxon>Unionidae</taxon>
        <taxon>Unioninae</taxon>
        <taxon>Sinanodonta</taxon>
    </lineage>
</organism>
<comment type="caution">
    <text evidence="1">The sequence shown here is derived from an EMBL/GenBank/DDBJ whole genome shotgun (WGS) entry which is preliminary data.</text>
</comment>
<evidence type="ECO:0000313" key="1">
    <source>
        <dbReference type="EMBL" id="KAL3831876.1"/>
    </source>
</evidence>
<dbReference type="PANTHER" id="PTHR14187">
    <property type="entry name" value="ALPHA KINASE/ELONGATION FACTOR 2 KINASE"/>
    <property type="match status" value="1"/>
</dbReference>
<accession>A0ABD3T4N2</accession>
<reference evidence="1 2" key="1">
    <citation type="submission" date="2024-11" db="EMBL/GenBank/DDBJ databases">
        <title>Chromosome-level genome assembly of the freshwater bivalve Anodonta woodiana.</title>
        <authorList>
            <person name="Chen X."/>
        </authorList>
    </citation>
    <scope>NUCLEOTIDE SEQUENCE [LARGE SCALE GENOMIC DNA]</scope>
    <source>
        <strain evidence="1">MN2024</strain>
        <tissue evidence="1">Gills</tissue>
    </source>
</reference>
<dbReference type="SUPFAM" id="SSF53067">
    <property type="entry name" value="Actin-like ATPase domain"/>
    <property type="match status" value="2"/>
</dbReference>
<dbReference type="CDD" id="cd10229">
    <property type="entry name" value="ASKHA_NBD_HSP70_HSPA12"/>
    <property type="match status" value="1"/>
</dbReference>
<dbReference type="EMBL" id="JBJQND010000019">
    <property type="protein sequence ID" value="KAL3831876.1"/>
    <property type="molecule type" value="Genomic_DNA"/>
</dbReference>
<dbReference type="AlphaFoldDB" id="A0ABD3T4N2"/>
<dbReference type="Proteomes" id="UP001634394">
    <property type="component" value="Unassembled WGS sequence"/>
</dbReference>
<proteinExistence type="predicted"/>
<dbReference type="PANTHER" id="PTHR14187:SF5">
    <property type="entry name" value="HEAT SHOCK 70 KDA PROTEIN 12A"/>
    <property type="match status" value="1"/>
</dbReference>
<protein>
    <submittedName>
        <fullName evidence="1">Uncharacterized protein</fullName>
    </submittedName>
</protein>
<dbReference type="Gene3D" id="3.30.420.40">
    <property type="match status" value="1"/>
</dbReference>
<dbReference type="InterPro" id="IPR043129">
    <property type="entry name" value="ATPase_NBD"/>
</dbReference>
<sequence length="610" mass="69735">MSLFEPLIVAAIDIGTTYSTYAFSTRKEFESDPVKIYAKTNWVSSDNFVGEKTTTAVLFDEQKDFHKFGFEAEDFYTNMGVKEIEKWYFFSRFKMNLFKRKKYQENMQLQDIRGKKMPAIDVFSAAIAYLKNHLIKKVRDELPDIRMSDFLWVITVPAIWEDGARQFMRKAAIKAHFWEDSGKGDGSMRFNHEAFAQEAEIQETLSRQIMLALEPEAAALYCRCLQLQLIRSGDGGASIAPFSPGQHFLLVDLGGGTSDMIAYEMLESGDLRELTEPNGGDGGGVIVDEAFWSLLRKHYGDGVIDEFKTNKSSDYLEMQRQFELKKRNISKSSNEVTRMKLRSSLAKIYKEKRGLKLKDNMIISEHGVSFNKDKLELSHDVSLGLFEEPKKKLLIFLEKRYLLDVDRYSLDAIVMVGGFSESEVIKEEVKAAFENKNIKVIVPKEASLAVVKGAVLYGHNHMAIRERVLPYTYGISLRVKFDEAIHPIEKKIWCDNRQIYIAEDVFQSFIQAGTRVITSETCVEHTHTAFYFGTNKATIEVYRSKEPNPKFVTDEGCSKVGKLELEIPNLKELGSKLIDIKMYFGNTELTVEAKELDSDNRIKSAFNFLI</sequence>
<name>A0ABD3T4N2_SINWO</name>